<dbReference type="EMBL" id="SNYO01000005">
    <property type="protein sequence ID" value="TDQ55789.1"/>
    <property type="molecule type" value="Genomic_DNA"/>
</dbReference>
<evidence type="ECO:0000256" key="1">
    <source>
        <dbReference type="SAM" id="MobiDB-lite"/>
    </source>
</evidence>
<feature type="region of interest" description="Disordered" evidence="1">
    <location>
        <begin position="27"/>
        <end position="59"/>
    </location>
</feature>
<dbReference type="Proteomes" id="UP000295705">
    <property type="component" value="Unassembled WGS sequence"/>
</dbReference>
<dbReference type="AlphaFoldDB" id="A0A4R6V9B5"/>
<gene>
    <name evidence="2" type="ORF">EV188_105185</name>
</gene>
<keyword evidence="3" id="KW-1185">Reference proteome</keyword>
<feature type="compositionally biased region" description="Basic and acidic residues" evidence="1">
    <location>
        <begin position="27"/>
        <end position="40"/>
    </location>
</feature>
<accession>A0A4R6V9B5</accession>
<name>A0A4R6V9B5_9PSEU</name>
<evidence type="ECO:0000313" key="2">
    <source>
        <dbReference type="EMBL" id="TDQ55789.1"/>
    </source>
</evidence>
<organism evidence="2 3">
    <name type="scientific">Actinomycetospora succinea</name>
    <dbReference type="NCBI Taxonomy" id="663603"/>
    <lineage>
        <taxon>Bacteria</taxon>
        <taxon>Bacillati</taxon>
        <taxon>Actinomycetota</taxon>
        <taxon>Actinomycetes</taxon>
        <taxon>Pseudonocardiales</taxon>
        <taxon>Pseudonocardiaceae</taxon>
        <taxon>Actinomycetospora</taxon>
    </lineage>
</organism>
<evidence type="ECO:0000313" key="3">
    <source>
        <dbReference type="Proteomes" id="UP000295705"/>
    </source>
</evidence>
<comment type="caution">
    <text evidence="2">The sequence shown here is derived from an EMBL/GenBank/DDBJ whole genome shotgun (WGS) entry which is preliminary data.</text>
</comment>
<dbReference type="RefSeq" id="WP_133827953.1">
    <property type="nucleotide sequence ID" value="NZ_BAABHR010000072.1"/>
</dbReference>
<reference evidence="2 3" key="1">
    <citation type="submission" date="2019-03" db="EMBL/GenBank/DDBJ databases">
        <title>Genomic Encyclopedia of Type Strains, Phase IV (KMG-IV): sequencing the most valuable type-strain genomes for metagenomic binning, comparative biology and taxonomic classification.</title>
        <authorList>
            <person name="Goeker M."/>
        </authorList>
    </citation>
    <scope>NUCLEOTIDE SEQUENCE [LARGE SCALE GENOMIC DNA]</scope>
    <source>
        <strain evidence="2 3">DSM 45775</strain>
    </source>
</reference>
<sequence>MRSTKAHAATAVPTVPAAMQALLHERLREATEPADRRRENMPAALQARDNLRRRFDDEG</sequence>
<protein>
    <submittedName>
        <fullName evidence="2">Uncharacterized protein</fullName>
    </submittedName>
</protein>
<proteinExistence type="predicted"/>
<feature type="compositionally biased region" description="Basic and acidic residues" evidence="1">
    <location>
        <begin position="49"/>
        <end position="59"/>
    </location>
</feature>